<evidence type="ECO:0000313" key="2">
    <source>
        <dbReference type="EMBL" id="WXT99565.1"/>
    </source>
</evidence>
<dbReference type="InterPro" id="IPR001357">
    <property type="entry name" value="BRCT_dom"/>
</dbReference>
<dbReference type="Gene3D" id="3.40.50.10190">
    <property type="entry name" value="BRCT domain"/>
    <property type="match status" value="1"/>
</dbReference>
<dbReference type="EC" id="6.5.1.2" evidence="2"/>
<dbReference type="SUPFAM" id="SSF52113">
    <property type="entry name" value="BRCT domain"/>
    <property type="match status" value="1"/>
</dbReference>
<name>A0AAU6PEW3_9GAMM</name>
<sequence length="81" mass="8974">MTDFTHQLNGKKVVFTGKMQGSREEMKKHAKSIGIQVATSVSAKTDYLVIGEKVGQKKIESAEKFGVEVLSEVNYLTIIEN</sequence>
<keyword evidence="2" id="KW-0436">Ligase</keyword>
<dbReference type="PROSITE" id="PS50172">
    <property type="entry name" value="BRCT"/>
    <property type="match status" value="1"/>
</dbReference>
<dbReference type="GO" id="GO:0003911">
    <property type="term" value="F:DNA ligase (NAD+) activity"/>
    <property type="evidence" value="ECO:0007669"/>
    <property type="project" value="UniProtKB-EC"/>
</dbReference>
<dbReference type="Pfam" id="PF00533">
    <property type="entry name" value="BRCT"/>
    <property type="match status" value="1"/>
</dbReference>
<evidence type="ECO:0000259" key="1">
    <source>
        <dbReference type="PROSITE" id="PS50172"/>
    </source>
</evidence>
<accession>A0AAU6PEW3</accession>
<feature type="domain" description="BRCT" evidence="1">
    <location>
        <begin position="3"/>
        <end position="81"/>
    </location>
</feature>
<dbReference type="AlphaFoldDB" id="A0AAU6PEW3"/>
<dbReference type="CDD" id="cd17748">
    <property type="entry name" value="BRCT_DNA_ligase_like"/>
    <property type="match status" value="1"/>
</dbReference>
<dbReference type="EMBL" id="CP138327">
    <property type="protein sequence ID" value="WXT99565.1"/>
    <property type="molecule type" value="Genomic_DNA"/>
</dbReference>
<proteinExistence type="predicted"/>
<dbReference type="InterPro" id="IPR036420">
    <property type="entry name" value="BRCT_dom_sf"/>
</dbReference>
<protein>
    <submittedName>
        <fullName evidence="2">DNA ligase</fullName>
        <ecNumber evidence="2">6.5.1.2</ecNumber>
    </submittedName>
</protein>
<gene>
    <name evidence="2" type="primary">ligA_2</name>
    <name evidence="2" type="ORF">Ctma_0265</name>
</gene>
<reference evidence="2" key="1">
    <citation type="submission" date="2023-10" db="EMBL/GenBank/DDBJ databases">
        <title>The first scallop-associated chemosynthetic bacterial symbiont.</title>
        <authorList>
            <person name="Lin Y.-T."/>
            <person name="Sun J."/>
            <person name="Ip J.C.-H."/>
            <person name="He X."/>
            <person name="Gao Z.-M."/>
            <person name="Perez M."/>
            <person name="Xu T."/>
            <person name="Qian P.-Y."/>
            <person name="Qiu J.-W."/>
        </authorList>
    </citation>
    <scope>NUCLEOTIDE SEQUENCE</scope>
    <source>
        <strain evidence="2">Gill1</strain>
    </source>
</reference>
<organism evidence="2">
    <name type="scientific">Catillopecten margaritatus gill symbiont</name>
    <dbReference type="NCBI Taxonomy" id="3083288"/>
    <lineage>
        <taxon>Bacteria</taxon>
        <taxon>Pseudomonadati</taxon>
        <taxon>Pseudomonadota</taxon>
        <taxon>Gammaproteobacteria</taxon>
        <taxon>sulfur-oxidizing symbionts</taxon>
    </lineage>
</organism>